<organism evidence="2">
    <name type="scientific">Laccaria bicolor (strain S238N-H82 / ATCC MYA-4686)</name>
    <name type="common">Bicoloured deceiver</name>
    <name type="synonym">Laccaria laccata var. bicolor</name>
    <dbReference type="NCBI Taxonomy" id="486041"/>
    <lineage>
        <taxon>Eukaryota</taxon>
        <taxon>Fungi</taxon>
        <taxon>Dikarya</taxon>
        <taxon>Basidiomycota</taxon>
        <taxon>Agaricomycotina</taxon>
        <taxon>Agaricomycetes</taxon>
        <taxon>Agaricomycetidae</taxon>
        <taxon>Agaricales</taxon>
        <taxon>Agaricineae</taxon>
        <taxon>Hydnangiaceae</taxon>
        <taxon>Laccaria</taxon>
    </lineage>
</organism>
<name>B0D045_LACBS</name>
<keyword evidence="2" id="KW-1185">Reference proteome</keyword>
<dbReference type="HOGENOM" id="CLU_1740842_0_0_1"/>
<dbReference type="Proteomes" id="UP000001194">
    <property type="component" value="Unassembled WGS sequence"/>
</dbReference>
<dbReference type="AlphaFoldDB" id="B0D045"/>
<dbReference type="RefSeq" id="XP_001877662.1">
    <property type="nucleotide sequence ID" value="XM_001877627.1"/>
</dbReference>
<dbReference type="InParanoid" id="B0D045"/>
<evidence type="ECO:0000313" key="2">
    <source>
        <dbReference type="Proteomes" id="UP000001194"/>
    </source>
</evidence>
<dbReference type="KEGG" id="lbc:LACBIDRAFT_313488"/>
<dbReference type="GeneID" id="6073251"/>
<accession>B0D045</accession>
<proteinExistence type="predicted"/>
<sequence length="150" mass="15958">MRVVTRGIESTAGVVVFGERRGLVEEDEAFSESAPFFPSTSKFAIFSHLDSSLPFACALRFLPFAESSVSSPAQTSPSSGSGSEASGCSCAVVIVGEDEDEELPIDVVEKYAEVGVMRDGVEATVAVCVWIISLIAGSWVGECGRRRGRW</sequence>
<dbReference type="EMBL" id="DS547095">
    <property type="protein sequence ID" value="EDR11765.1"/>
    <property type="molecule type" value="Genomic_DNA"/>
</dbReference>
<protein>
    <submittedName>
        <fullName evidence="1">Predicted protein</fullName>
    </submittedName>
</protein>
<reference evidence="1 2" key="1">
    <citation type="journal article" date="2008" name="Nature">
        <title>The genome of Laccaria bicolor provides insights into mycorrhizal symbiosis.</title>
        <authorList>
            <person name="Martin F."/>
            <person name="Aerts A."/>
            <person name="Ahren D."/>
            <person name="Brun A."/>
            <person name="Danchin E.G.J."/>
            <person name="Duchaussoy F."/>
            <person name="Gibon J."/>
            <person name="Kohler A."/>
            <person name="Lindquist E."/>
            <person name="Pereda V."/>
            <person name="Salamov A."/>
            <person name="Shapiro H.J."/>
            <person name="Wuyts J."/>
            <person name="Blaudez D."/>
            <person name="Buee M."/>
            <person name="Brokstein P."/>
            <person name="Canbaeck B."/>
            <person name="Cohen D."/>
            <person name="Courty P.E."/>
            <person name="Coutinho P.M."/>
            <person name="Delaruelle C."/>
            <person name="Detter J.C."/>
            <person name="Deveau A."/>
            <person name="DiFazio S."/>
            <person name="Duplessis S."/>
            <person name="Fraissinet-Tachet L."/>
            <person name="Lucic E."/>
            <person name="Frey-Klett P."/>
            <person name="Fourrey C."/>
            <person name="Feussner I."/>
            <person name="Gay G."/>
            <person name="Grimwood J."/>
            <person name="Hoegger P.J."/>
            <person name="Jain P."/>
            <person name="Kilaru S."/>
            <person name="Labbe J."/>
            <person name="Lin Y.C."/>
            <person name="Legue V."/>
            <person name="Le Tacon F."/>
            <person name="Marmeisse R."/>
            <person name="Melayah D."/>
            <person name="Montanini B."/>
            <person name="Muratet M."/>
            <person name="Nehls U."/>
            <person name="Niculita-Hirzel H."/>
            <person name="Oudot-Le Secq M.P."/>
            <person name="Peter M."/>
            <person name="Quesneville H."/>
            <person name="Rajashekar B."/>
            <person name="Reich M."/>
            <person name="Rouhier N."/>
            <person name="Schmutz J."/>
            <person name="Yin T."/>
            <person name="Chalot M."/>
            <person name="Henrissat B."/>
            <person name="Kuees U."/>
            <person name="Lucas S."/>
            <person name="Van de Peer Y."/>
            <person name="Podila G.K."/>
            <person name="Polle A."/>
            <person name="Pukkila P.J."/>
            <person name="Richardson P.M."/>
            <person name="Rouze P."/>
            <person name="Sanders I.R."/>
            <person name="Stajich J.E."/>
            <person name="Tunlid A."/>
            <person name="Tuskan G."/>
            <person name="Grigoriev I.V."/>
        </authorList>
    </citation>
    <scope>NUCLEOTIDE SEQUENCE [LARGE SCALE GENOMIC DNA]</scope>
    <source>
        <strain evidence="2">S238N-H82 / ATCC MYA-4686</strain>
    </source>
</reference>
<gene>
    <name evidence="1" type="ORF">LACBIDRAFT_313488</name>
</gene>
<evidence type="ECO:0000313" key="1">
    <source>
        <dbReference type="EMBL" id="EDR11765.1"/>
    </source>
</evidence>